<feature type="compositionally biased region" description="Polar residues" evidence="1">
    <location>
        <begin position="88"/>
        <end position="102"/>
    </location>
</feature>
<evidence type="ECO:0000313" key="2">
    <source>
        <dbReference type="EMBL" id="KFD47746.1"/>
    </source>
</evidence>
<name>A0A085NDG0_9BILA</name>
<feature type="compositionally biased region" description="Basic and acidic residues" evidence="1">
    <location>
        <begin position="48"/>
        <end position="68"/>
    </location>
</feature>
<sequence length="148" mass="16643">MSSRSSGLRGRRRKVQDNVEKDLGATSQAFFITDDSLKEENAPSSIQTKDETEGSGNKADESTKEQDANHNTSSESEGKRRQIITFDEGSSSTVMSADTSATSNKFLERAKRFRTDQKPVCVQRKVVFDPSTLGDMEERKRKRLIRFT</sequence>
<proteinExistence type="predicted"/>
<keyword evidence="4" id="KW-1185">Reference proteome</keyword>
<gene>
    <name evidence="2" type="ORF">M513_11358</name>
    <name evidence="3" type="ORF">M514_11358</name>
</gene>
<dbReference type="EMBL" id="KL363315">
    <property type="protein sequence ID" value="KFD47746.1"/>
    <property type="molecule type" value="Genomic_DNA"/>
</dbReference>
<evidence type="ECO:0000256" key="1">
    <source>
        <dbReference type="SAM" id="MobiDB-lite"/>
    </source>
</evidence>
<accession>A0A085NDG0</accession>
<reference evidence="3 4" key="1">
    <citation type="journal article" date="2014" name="Nat. Genet.">
        <title>Genome and transcriptome of the porcine whipworm Trichuris suis.</title>
        <authorList>
            <person name="Jex A.R."/>
            <person name="Nejsum P."/>
            <person name="Schwarz E.M."/>
            <person name="Hu L."/>
            <person name="Young N.D."/>
            <person name="Hall R.S."/>
            <person name="Korhonen P.K."/>
            <person name="Liao S."/>
            <person name="Thamsborg S."/>
            <person name="Xia J."/>
            <person name="Xu P."/>
            <person name="Wang S."/>
            <person name="Scheerlinck J.P."/>
            <person name="Hofmann A."/>
            <person name="Sternberg P.W."/>
            <person name="Wang J."/>
            <person name="Gasser R.B."/>
        </authorList>
    </citation>
    <scope>NUCLEOTIDE SEQUENCE [LARGE SCALE GENOMIC DNA]</scope>
    <source>
        <strain evidence="3">DCEP-RM93F</strain>
        <strain evidence="2">DCEP-RM93M</strain>
    </source>
</reference>
<dbReference type="AlphaFoldDB" id="A0A085NDG0"/>
<feature type="region of interest" description="Disordered" evidence="1">
    <location>
        <begin position="1"/>
        <end position="102"/>
    </location>
</feature>
<dbReference type="Proteomes" id="UP000030758">
    <property type="component" value="Unassembled WGS sequence"/>
</dbReference>
<dbReference type="EMBL" id="KL367514">
    <property type="protein sequence ID" value="KFD67506.1"/>
    <property type="molecule type" value="Genomic_DNA"/>
</dbReference>
<protein>
    <submittedName>
        <fullName evidence="3">Uncharacterized protein</fullName>
    </submittedName>
</protein>
<organism evidence="3">
    <name type="scientific">Trichuris suis</name>
    <name type="common">pig whipworm</name>
    <dbReference type="NCBI Taxonomy" id="68888"/>
    <lineage>
        <taxon>Eukaryota</taxon>
        <taxon>Metazoa</taxon>
        <taxon>Ecdysozoa</taxon>
        <taxon>Nematoda</taxon>
        <taxon>Enoplea</taxon>
        <taxon>Dorylaimia</taxon>
        <taxon>Trichinellida</taxon>
        <taxon>Trichuridae</taxon>
        <taxon>Trichuris</taxon>
    </lineage>
</organism>
<evidence type="ECO:0000313" key="3">
    <source>
        <dbReference type="EMBL" id="KFD67506.1"/>
    </source>
</evidence>
<evidence type="ECO:0000313" key="4">
    <source>
        <dbReference type="Proteomes" id="UP000030764"/>
    </source>
</evidence>
<dbReference type="Proteomes" id="UP000030764">
    <property type="component" value="Unassembled WGS sequence"/>
</dbReference>